<dbReference type="EMBL" id="JANFXK010000038">
    <property type="protein sequence ID" value="MCQ4638559.1"/>
    <property type="molecule type" value="Genomic_DNA"/>
</dbReference>
<feature type="domain" description="Ribbon-helix-helix protein CopG" evidence="1">
    <location>
        <begin position="18"/>
        <end position="56"/>
    </location>
</feature>
<dbReference type="InterPro" id="IPR010985">
    <property type="entry name" value="Ribbon_hlx_hlx"/>
</dbReference>
<dbReference type="RefSeq" id="WP_256133764.1">
    <property type="nucleotide sequence ID" value="NZ_JANFXK010000038.1"/>
</dbReference>
<accession>A0ABT1RTW6</accession>
<evidence type="ECO:0000313" key="3">
    <source>
        <dbReference type="Proteomes" id="UP001524502"/>
    </source>
</evidence>
<dbReference type="InterPro" id="IPR002145">
    <property type="entry name" value="CopG"/>
</dbReference>
<dbReference type="Pfam" id="PF01402">
    <property type="entry name" value="RHH_1"/>
    <property type="match status" value="1"/>
</dbReference>
<evidence type="ECO:0000259" key="1">
    <source>
        <dbReference type="Pfam" id="PF01402"/>
    </source>
</evidence>
<comment type="caution">
    <text evidence="2">The sequence shown here is derived from an EMBL/GenBank/DDBJ whole genome shotgun (WGS) entry which is preliminary data.</text>
</comment>
<name>A0ABT1RTW6_9FIRM</name>
<keyword evidence="3" id="KW-1185">Reference proteome</keyword>
<organism evidence="2 3">
    <name type="scientific">Anaerovorax odorimutans</name>
    <dbReference type="NCBI Taxonomy" id="109327"/>
    <lineage>
        <taxon>Bacteria</taxon>
        <taxon>Bacillati</taxon>
        <taxon>Bacillota</taxon>
        <taxon>Clostridia</taxon>
        <taxon>Peptostreptococcales</taxon>
        <taxon>Anaerovoracaceae</taxon>
        <taxon>Anaerovorax</taxon>
    </lineage>
</organism>
<gene>
    <name evidence="2" type="ORF">NE619_17665</name>
</gene>
<reference evidence="2 3" key="1">
    <citation type="submission" date="2022-06" db="EMBL/GenBank/DDBJ databases">
        <title>Isolation of gut microbiota from human fecal samples.</title>
        <authorList>
            <person name="Pamer E.G."/>
            <person name="Barat B."/>
            <person name="Waligurski E."/>
            <person name="Medina S."/>
            <person name="Paddock L."/>
            <person name="Mostad J."/>
        </authorList>
    </citation>
    <scope>NUCLEOTIDE SEQUENCE [LARGE SCALE GENOMIC DNA]</scope>
    <source>
        <strain evidence="2 3">SL.3.17</strain>
    </source>
</reference>
<protein>
    <submittedName>
        <fullName evidence="2">Ribbon-helix-helix domain-containing protein</fullName>
    </submittedName>
</protein>
<evidence type="ECO:0000313" key="2">
    <source>
        <dbReference type="EMBL" id="MCQ4638559.1"/>
    </source>
</evidence>
<proteinExistence type="predicted"/>
<sequence>MNNKIIVPKSKRGEDGYKVTSVRMPQELAEKLDKFTAQTDLSRNEVIVTLLTQALEIAEIEDK</sequence>
<dbReference type="SUPFAM" id="SSF47598">
    <property type="entry name" value="Ribbon-helix-helix"/>
    <property type="match status" value="1"/>
</dbReference>
<dbReference type="Proteomes" id="UP001524502">
    <property type="component" value="Unassembled WGS sequence"/>
</dbReference>